<feature type="domain" description="DUF8134" evidence="1">
    <location>
        <begin position="1"/>
        <end position="106"/>
    </location>
</feature>
<reference evidence="2" key="1">
    <citation type="submission" date="2021-06" db="EMBL/GenBank/DDBJ databases">
        <title>Halomicroarcula sp. F24A a new haloarchaeum isolated from saline soil.</title>
        <authorList>
            <person name="Duran-Viseras A."/>
            <person name="Sanchez-Porro C."/>
            <person name="Ventosa A."/>
        </authorList>
    </citation>
    <scope>NUCLEOTIDE SEQUENCE</scope>
    <source>
        <strain evidence="2">F24A</strain>
    </source>
</reference>
<organism evidence="2 3">
    <name type="scientific">Haloarcula salinisoli</name>
    <dbReference type="NCBI Taxonomy" id="2487746"/>
    <lineage>
        <taxon>Archaea</taxon>
        <taxon>Methanobacteriati</taxon>
        <taxon>Methanobacteriota</taxon>
        <taxon>Stenosarchaea group</taxon>
        <taxon>Halobacteria</taxon>
        <taxon>Halobacteriales</taxon>
        <taxon>Haloarculaceae</taxon>
        <taxon>Haloarcula</taxon>
    </lineage>
</organism>
<sequence length="112" mass="12105">MTTDVHQLDDGAWISVNDSREVNVSDLWLLAQTDFCGCELTDFLAEGFVKVGVDYPNIEARIAGQCIACGESGVTDWLTVGRVVDPDSGEFYGVVHESVHFPGKHAADGDSE</sequence>
<dbReference type="AlphaFoldDB" id="A0A8J8CE24"/>
<proteinExistence type="predicted"/>
<accession>A0A8J8CE24</accession>
<gene>
    <name evidence="2" type="ORF">EGD98_16245</name>
</gene>
<evidence type="ECO:0000259" key="1">
    <source>
        <dbReference type="Pfam" id="PF26455"/>
    </source>
</evidence>
<evidence type="ECO:0000313" key="2">
    <source>
        <dbReference type="EMBL" id="MBX0305215.1"/>
    </source>
</evidence>
<dbReference type="InterPro" id="IPR058447">
    <property type="entry name" value="DUF8134"/>
</dbReference>
<dbReference type="RefSeq" id="WP_220589459.1">
    <property type="nucleotide sequence ID" value="NZ_RKLQ01000003.1"/>
</dbReference>
<name>A0A8J8CE24_9EURY</name>
<dbReference type="Proteomes" id="UP000783863">
    <property type="component" value="Unassembled WGS sequence"/>
</dbReference>
<evidence type="ECO:0000313" key="3">
    <source>
        <dbReference type="Proteomes" id="UP000783863"/>
    </source>
</evidence>
<keyword evidence="3" id="KW-1185">Reference proteome</keyword>
<protein>
    <recommendedName>
        <fullName evidence="1">DUF8134 domain-containing protein</fullName>
    </recommendedName>
</protein>
<comment type="caution">
    <text evidence="2">The sequence shown here is derived from an EMBL/GenBank/DDBJ whole genome shotgun (WGS) entry which is preliminary data.</text>
</comment>
<dbReference type="Pfam" id="PF26455">
    <property type="entry name" value="DUF8134"/>
    <property type="match status" value="1"/>
</dbReference>
<dbReference type="EMBL" id="RKLQ01000003">
    <property type="protein sequence ID" value="MBX0305215.1"/>
    <property type="molecule type" value="Genomic_DNA"/>
</dbReference>